<dbReference type="EMBL" id="CAAALY010262198">
    <property type="protein sequence ID" value="VEL39693.1"/>
    <property type="molecule type" value="Genomic_DNA"/>
</dbReference>
<dbReference type="InterPro" id="IPR035500">
    <property type="entry name" value="NHR-like_dom_sf"/>
</dbReference>
<dbReference type="PANTHER" id="PTHR45805:SF10">
    <property type="entry name" value="ECDYSONE-INDUCED PROTEIN 78C"/>
    <property type="match status" value="1"/>
</dbReference>
<evidence type="ECO:0000259" key="5">
    <source>
        <dbReference type="PROSITE" id="PS51843"/>
    </source>
</evidence>
<evidence type="ECO:0000256" key="2">
    <source>
        <dbReference type="ARBA" id="ARBA00023015"/>
    </source>
</evidence>
<reference evidence="6" key="1">
    <citation type="submission" date="2018-11" db="EMBL/GenBank/DDBJ databases">
        <authorList>
            <consortium name="Pathogen Informatics"/>
        </authorList>
    </citation>
    <scope>NUCLEOTIDE SEQUENCE</scope>
</reference>
<keyword evidence="2" id="KW-0805">Transcription regulation</keyword>
<evidence type="ECO:0000256" key="1">
    <source>
        <dbReference type="ARBA" id="ARBA00004123"/>
    </source>
</evidence>
<dbReference type="Gene3D" id="1.10.565.10">
    <property type="entry name" value="Retinoid X Receptor"/>
    <property type="match status" value="1"/>
</dbReference>
<keyword evidence="7" id="KW-1185">Reference proteome</keyword>
<name>A0A3S5CUV8_9PLAT</name>
<organism evidence="6 7">
    <name type="scientific">Protopolystoma xenopodis</name>
    <dbReference type="NCBI Taxonomy" id="117903"/>
    <lineage>
        <taxon>Eukaryota</taxon>
        <taxon>Metazoa</taxon>
        <taxon>Spiralia</taxon>
        <taxon>Lophotrochozoa</taxon>
        <taxon>Platyhelminthes</taxon>
        <taxon>Monogenea</taxon>
        <taxon>Polyopisthocotylea</taxon>
        <taxon>Polystomatidea</taxon>
        <taxon>Polystomatidae</taxon>
        <taxon>Protopolystoma</taxon>
    </lineage>
</organism>
<gene>
    <name evidence="6" type="ORF">PXEA_LOCUS33133</name>
</gene>
<keyword evidence="3" id="KW-0804">Transcription</keyword>
<dbReference type="Proteomes" id="UP000784294">
    <property type="component" value="Unassembled WGS sequence"/>
</dbReference>
<evidence type="ECO:0000256" key="3">
    <source>
        <dbReference type="ARBA" id="ARBA00023163"/>
    </source>
</evidence>
<dbReference type="OrthoDB" id="5771769at2759"/>
<evidence type="ECO:0000313" key="7">
    <source>
        <dbReference type="Proteomes" id="UP000784294"/>
    </source>
</evidence>
<comment type="subcellular location">
    <subcellularLocation>
        <location evidence="1">Nucleus</location>
    </subcellularLocation>
</comment>
<evidence type="ECO:0000256" key="4">
    <source>
        <dbReference type="ARBA" id="ARBA00023170"/>
    </source>
</evidence>
<dbReference type="AlphaFoldDB" id="A0A3S5CUV8"/>
<dbReference type="Pfam" id="PF00104">
    <property type="entry name" value="Hormone_recep"/>
    <property type="match status" value="1"/>
</dbReference>
<comment type="caution">
    <text evidence="6">The sequence shown here is derived from an EMBL/GenBank/DDBJ whole genome shotgun (WGS) entry which is preliminary data.</text>
</comment>
<dbReference type="InterPro" id="IPR000536">
    <property type="entry name" value="Nucl_hrmn_rcpt_lig-bd"/>
</dbReference>
<dbReference type="PROSITE" id="PS51843">
    <property type="entry name" value="NR_LBD"/>
    <property type="match status" value="1"/>
</dbReference>
<dbReference type="GO" id="GO:0010468">
    <property type="term" value="P:regulation of gene expression"/>
    <property type="evidence" value="ECO:0007669"/>
    <property type="project" value="UniProtKB-ARBA"/>
</dbReference>
<proteinExistence type="predicted"/>
<evidence type="ECO:0000313" key="6">
    <source>
        <dbReference type="EMBL" id="VEL39693.1"/>
    </source>
</evidence>
<dbReference type="PRINTS" id="PR00398">
    <property type="entry name" value="STRDHORMONER"/>
</dbReference>
<protein>
    <recommendedName>
        <fullName evidence="5">NR LBD domain-containing protein</fullName>
    </recommendedName>
</protein>
<dbReference type="InterPro" id="IPR001723">
    <property type="entry name" value="Nuclear_hrmn_rcpt"/>
</dbReference>
<sequence length="105" mass="12137">MVPAGRDLGPEKVDEHRLRMHETLSHLLAPHIQQVVEFAKRIPDFGQLGQPDQLVLIKTGFFEVWLTQAARLISMQDRLITLCEGRQIAKQELDFVYSMQFTTVY</sequence>
<dbReference type="SUPFAM" id="SSF48508">
    <property type="entry name" value="Nuclear receptor ligand-binding domain"/>
    <property type="match status" value="1"/>
</dbReference>
<keyword evidence="4" id="KW-0675">Receptor</keyword>
<dbReference type="PANTHER" id="PTHR45805">
    <property type="entry name" value="NUCLEAR HORMONE RECEPTOR HR3-RELATED"/>
    <property type="match status" value="1"/>
</dbReference>
<accession>A0A3S5CUV8</accession>
<feature type="domain" description="NR LBD" evidence="5">
    <location>
        <begin position="1"/>
        <end position="105"/>
    </location>
</feature>
<dbReference type="GO" id="GO:0005634">
    <property type="term" value="C:nucleus"/>
    <property type="evidence" value="ECO:0007669"/>
    <property type="project" value="UniProtKB-SubCell"/>
</dbReference>